<dbReference type="Proteomes" id="UP000821837">
    <property type="component" value="Chromosome 10"/>
</dbReference>
<dbReference type="AlphaFoldDB" id="A0A9D4QBF5"/>
<accession>A0A9D4QBF5</accession>
<dbReference type="VEuPathDB" id="VectorBase:RSAN_041278"/>
<keyword evidence="11" id="KW-1185">Reference proteome</keyword>
<dbReference type="GO" id="GO:0008081">
    <property type="term" value="F:phosphoric diester hydrolase activity"/>
    <property type="evidence" value="ECO:0007669"/>
    <property type="project" value="TreeGrafter"/>
</dbReference>
<dbReference type="InterPro" id="IPR045473">
    <property type="entry name" value="ASM_C"/>
</dbReference>
<evidence type="ECO:0000313" key="10">
    <source>
        <dbReference type="EMBL" id="KAH7975365.1"/>
    </source>
</evidence>
<comment type="similarity">
    <text evidence="2">Belongs to the acid sphingomyelinase family.</text>
</comment>
<evidence type="ECO:0000256" key="5">
    <source>
        <dbReference type="ARBA" id="ARBA00023180"/>
    </source>
</evidence>
<dbReference type="PANTHER" id="PTHR10340">
    <property type="entry name" value="SPHINGOMYELIN PHOSPHODIESTERASE"/>
    <property type="match status" value="1"/>
</dbReference>
<evidence type="ECO:0000256" key="4">
    <source>
        <dbReference type="ARBA" id="ARBA00022801"/>
    </source>
</evidence>
<feature type="signal peptide" evidence="7">
    <location>
        <begin position="1"/>
        <end position="20"/>
    </location>
</feature>
<evidence type="ECO:0000256" key="7">
    <source>
        <dbReference type="SAM" id="SignalP"/>
    </source>
</evidence>
<proteinExistence type="inferred from homology"/>
<dbReference type="Pfam" id="PF19272">
    <property type="entry name" value="ASMase_C"/>
    <property type="match status" value="1"/>
</dbReference>
<feature type="transmembrane region" description="Helical" evidence="6">
    <location>
        <begin position="533"/>
        <end position="558"/>
    </location>
</feature>
<dbReference type="SUPFAM" id="SSF56300">
    <property type="entry name" value="Metallo-dependent phosphatases"/>
    <property type="match status" value="1"/>
</dbReference>
<keyword evidence="6" id="KW-0472">Membrane</keyword>
<keyword evidence="3" id="KW-0964">Secreted</keyword>
<evidence type="ECO:0000259" key="8">
    <source>
        <dbReference type="Pfam" id="PF00149"/>
    </source>
</evidence>
<evidence type="ECO:0000256" key="1">
    <source>
        <dbReference type="ARBA" id="ARBA00004613"/>
    </source>
</evidence>
<reference evidence="10" key="2">
    <citation type="submission" date="2021-09" db="EMBL/GenBank/DDBJ databases">
        <authorList>
            <person name="Jia N."/>
            <person name="Wang J."/>
            <person name="Shi W."/>
            <person name="Du L."/>
            <person name="Sun Y."/>
            <person name="Zhan W."/>
            <person name="Jiang J."/>
            <person name="Wang Q."/>
            <person name="Zhang B."/>
            <person name="Ji P."/>
            <person name="Sakyi L.B."/>
            <person name="Cui X."/>
            <person name="Yuan T."/>
            <person name="Jiang B."/>
            <person name="Yang W."/>
            <person name="Lam T.T.-Y."/>
            <person name="Chang Q."/>
            <person name="Ding S."/>
            <person name="Wang X."/>
            <person name="Zhu J."/>
            <person name="Ruan X."/>
            <person name="Zhao L."/>
            <person name="Wei J."/>
            <person name="Que T."/>
            <person name="Du C."/>
            <person name="Cheng J."/>
            <person name="Dai P."/>
            <person name="Han X."/>
            <person name="Huang E."/>
            <person name="Gao Y."/>
            <person name="Liu J."/>
            <person name="Shao H."/>
            <person name="Ye R."/>
            <person name="Li L."/>
            <person name="Wei W."/>
            <person name="Wang X."/>
            <person name="Wang C."/>
            <person name="Huo Q."/>
            <person name="Li W."/>
            <person name="Guo W."/>
            <person name="Chen H."/>
            <person name="Chen S."/>
            <person name="Zhou L."/>
            <person name="Zhou L."/>
            <person name="Ni X."/>
            <person name="Tian J."/>
            <person name="Zhou Y."/>
            <person name="Sheng Y."/>
            <person name="Liu T."/>
            <person name="Pan Y."/>
            <person name="Xia L."/>
            <person name="Li J."/>
            <person name="Zhao F."/>
            <person name="Cao W."/>
        </authorList>
    </citation>
    <scope>NUCLEOTIDE SEQUENCE</scope>
    <source>
        <strain evidence="10">Rsan-2018</strain>
        <tissue evidence="10">Larvae</tissue>
    </source>
</reference>
<evidence type="ECO:0000256" key="2">
    <source>
        <dbReference type="ARBA" id="ARBA00008234"/>
    </source>
</evidence>
<dbReference type="Pfam" id="PF00149">
    <property type="entry name" value="Metallophos"/>
    <property type="match status" value="1"/>
</dbReference>
<dbReference type="EMBL" id="JABSTV010001246">
    <property type="protein sequence ID" value="KAH7975365.1"/>
    <property type="molecule type" value="Genomic_DNA"/>
</dbReference>
<evidence type="ECO:0000256" key="3">
    <source>
        <dbReference type="ARBA" id="ARBA00022525"/>
    </source>
</evidence>
<evidence type="ECO:0000313" key="11">
    <source>
        <dbReference type="Proteomes" id="UP000821837"/>
    </source>
</evidence>
<dbReference type="Gene3D" id="3.60.21.10">
    <property type="match status" value="1"/>
</dbReference>
<name>A0A9D4QBF5_RHISA</name>
<keyword evidence="6" id="KW-1133">Transmembrane helix</keyword>
<keyword evidence="4" id="KW-0378">Hydrolase</keyword>
<evidence type="ECO:0008006" key="12">
    <source>
        <dbReference type="Google" id="ProtNLM"/>
    </source>
</evidence>
<dbReference type="VEuPathDB" id="VectorBase:RSAN_050747"/>
<evidence type="ECO:0000259" key="9">
    <source>
        <dbReference type="Pfam" id="PF19272"/>
    </source>
</evidence>
<dbReference type="InterPro" id="IPR029052">
    <property type="entry name" value="Metallo-depent_PP-like"/>
</dbReference>
<keyword evidence="5" id="KW-0325">Glycoprotein</keyword>
<dbReference type="GO" id="GO:0005615">
    <property type="term" value="C:extracellular space"/>
    <property type="evidence" value="ECO:0007669"/>
    <property type="project" value="TreeGrafter"/>
</dbReference>
<keyword evidence="6" id="KW-0812">Transmembrane</keyword>
<protein>
    <recommendedName>
        <fullName evidence="12">Acid sphingomyelinase-like phosphodiesterase 3b</fullName>
    </recommendedName>
</protein>
<feature type="domain" description="Sphingomyelin phosphodiesterase C-terminal" evidence="9">
    <location>
        <begin position="372"/>
        <end position="516"/>
    </location>
</feature>
<keyword evidence="7" id="KW-0732">Signal</keyword>
<feature type="domain" description="Calcineurin-like phosphoesterase" evidence="8">
    <location>
        <begin position="94"/>
        <end position="359"/>
    </location>
</feature>
<dbReference type="InterPro" id="IPR004843">
    <property type="entry name" value="Calcineurin-like_PHP"/>
</dbReference>
<evidence type="ECO:0000256" key="6">
    <source>
        <dbReference type="SAM" id="Phobius"/>
    </source>
</evidence>
<organism evidence="10 11">
    <name type="scientific">Rhipicephalus sanguineus</name>
    <name type="common">Brown dog tick</name>
    <name type="synonym">Ixodes sanguineus</name>
    <dbReference type="NCBI Taxonomy" id="34632"/>
    <lineage>
        <taxon>Eukaryota</taxon>
        <taxon>Metazoa</taxon>
        <taxon>Ecdysozoa</taxon>
        <taxon>Arthropoda</taxon>
        <taxon>Chelicerata</taxon>
        <taxon>Arachnida</taxon>
        <taxon>Acari</taxon>
        <taxon>Parasitiformes</taxon>
        <taxon>Ixodida</taxon>
        <taxon>Ixodoidea</taxon>
        <taxon>Ixodidae</taxon>
        <taxon>Rhipicephalinae</taxon>
        <taxon>Rhipicephalus</taxon>
        <taxon>Rhipicephalus</taxon>
    </lineage>
</organism>
<dbReference type="PANTHER" id="PTHR10340:SF57">
    <property type="entry name" value="METALLOPHOS DOMAIN-CONTAINING PROTEIN"/>
    <property type="match status" value="1"/>
</dbReference>
<sequence>MNAFPILVLLILGHLCQIQAATLNKPPNNVDALKKHLVEKIVQSLVDGREDHGETLEALKTTLSAVIDETDEQSITVIAILIAAGIAGGLIGYFWHLTDLHLDRDYSTRGSRKLSCHRIDKGPTGLRTVGPYGDFLCNTPKLLAASTFAAMERIKPDVDFILWTGDNMPHANGITWSALYSQTDWIRAVLSRHAMRHRALLVPTLGNHDWVPANALDSEDAVHYRAFLNEAGFRQLLPVDGWSTFERGGYYSRSLSKNIRLVCINSAIWYSINKGQRPGPNDPQMAWLREQLHDAQRLGQKARTAVFISGHIGPGFFVRSIADKAASTVLFDDINDKYQDLIAEYKDVVAGQFFGHQHSNTFVLLSDRNGTPVSSVQLAGSVTPWGSSHPIYRTESVPTNPCVRLYTYRRNTGELLDYTVYYLDLEKANVDALRREEPQWELLYSARSYLGVPDLSTASMIDLANRIARSPDLLSRYIALSSSLKDSGPCGKVCRRTMLCAALASRLDFHAACLAQRDSSLRVRLRKTNRAEAAIPTCLDVAILLLVTVTGLAFIAIVKRNSMIRLYPRYARFW</sequence>
<comment type="subcellular location">
    <subcellularLocation>
        <location evidence="1">Secreted</location>
    </subcellularLocation>
</comment>
<reference evidence="10" key="1">
    <citation type="journal article" date="2020" name="Cell">
        <title>Large-Scale Comparative Analyses of Tick Genomes Elucidate Their Genetic Diversity and Vector Capacities.</title>
        <authorList>
            <consortium name="Tick Genome and Microbiome Consortium (TIGMIC)"/>
            <person name="Jia N."/>
            <person name="Wang J."/>
            <person name="Shi W."/>
            <person name="Du L."/>
            <person name="Sun Y."/>
            <person name="Zhan W."/>
            <person name="Jiang J.F."/>
            <person name="Wang Q."/>
            <person name="Zhang B."/>
            <person name="Ji P."/>
            <person name="Bell-Sakyi L."/>
            <person name="Cui X.M."/>
            <person name="Yuan T.T."/>
            <person name="Jiang B.G."/>
            <person name="Yang W.F."/>
            <person name="Lam T.T."/>
            <person name="Chang Q.C."/>
            <person name="Ding S.J."/>
            <person name="Wang X.J."/>
            <person name="Zhu J.G."/>
            <person name="Ruan X.D."/>
            <person name="Zhao L."/>
            <person name="Wei J.T."/>
            <person name="Ye R.Z."/>
            <person name="Que T.C."/>
            <person name="Du C.H."/>
            <person name="Zhou Y.H."/>
            <person name="Cheng J.X."/>
            <person name="Dai P.F."/>
            <person name="Guo W.B."/>
            <person name="Han X.H."/>
            <person name="Huang E.J."/>
            <person name="Li L.F."/>
            <person name="Wei W."/>
            <person name="Gao Y.C."/>
            <person name="Liu J.Z."/>
            <person name="Shao H.Z."/>
            <person name="Wang X."/>
            <person name="Wang C.C."/>
            <person name="Yang T.C."/>
            <person name="Huo Q.B."/>
            <person name="Li W."/>
            <person name="Chen H.Y."/>
            <person name="Chen S.E."/>
            <person name="Zhou L.G."/>
            <person name="Ni X.B."/>
            <person name="Tian J.H."/>
            <person name="Sheng Y."/>
            <person name="Liu T."/>
            <person name="Pan Y.S."/>
            <person name="Xia L.Y."/>
            <person name="Li J."/>
            <person name="Zhao F."/>
            <person name="Cao W.C."/>
        </authorList>
    </citation>
    <scope>NUCLEOTIDE SEQUENCE</scope>
    <source>
        <strain evidence="10">Rsan-2018</strain>
    </source>
</reference>
<feature type="chain" id="PRO_5039327913" description="Acid sphingomyelinase-like phosphodiesterase 3b" evidence="7">
    <location>
        <begin position="21"/>
        <end position="574"/>
    </location>
</feature>
<gene>
    <name evidence="10" type="ORF">HPB52_000626</name>
</gene>
<feature type="transmembrane region" description="Helical" evidence="6">
    <location>
        <begin position="75"/>
        <end position="95"/>
    </location>
</feature>
<comment type="caution">
    <text evidence="10">The sequence shown here is derived from an EMBL/GenBank/DDBJ whole genome shotgun (WGS) entry which is preliminary data.</text>
</comment>